<keyword evidence="2" id="KW-1185">Reference proteome</keyword>
<accession>A0ABN0WGS9</accession>
<sequence length="43" mass="4620">MRIAVAMLAGVVLALLASFGVVRVITTSQQDPVVKPLYNYGTR</sequence>
<gene>
    <name evidence="1" type="ORF">GCM10010151_28580</name>
</gene>
<dbReference type="Proteomes" id="UP001501822">
    <property type="component" value="Unassembled WGS sequence"/>
</dbReference>
<proteinExistence type="predicted"/>
<dbReference type="EMBL" id="BAAABM010000017">
    <property type="protein sequence ID" value="GAA0337179.1"/>
    <property type="molecule type" value="Genomic_DNA"/>
</dbReference>
<evidence type="ECO:0008006" key="3">
    <source>
        <dbReference type="Google" id="ProtNLM"/>
    </source>
</evidence>
<reference evidence="1 2" key="1">
    <citation type="journal article" date="2019" name="Int. J. Syst. Evol. Microbiol.">
        <title>The Global Catalogue of Microorganisms (GCM) 10K type strain sequencing project: providing services to taxonomists for standard genome sequencing and annotation.</title>
        <authorList>
            <consortium name="The Broad Institute Genomics Platform"/>
            <consortium name="The Broad Institute Genome Sequencing Center for Infectious Disease"/>
            <person name="Wu L."/>
            <person name="Ma J."/>
        </authorList>
    </citation>
    <scope>NUCLEOTIDE SEQUENCE [LARGE SCALE GENOMIC DNA]</scope>
    <source>
        <strain evidence="1 2">JCM 3146</strain>
    </source>
</reference>
<comment type="caution">
    <text evidence="1">The sequence shown here is derived from an EMBL/GenBank/DDBJ whole genome shotgun (WGS) entry which is preliminary data.</text>
</comment>
<name>A0ABN0WGS9_9ACTN</name>
<dbReference type="RefSeq" id="WP_289849159.1">
    <property type="nucleotide sequence ID" value="NZ_BAAABM010000017.1"/>
</dbReference>
<evidence type="ECO:0000313" key="1">
    <source>
        <dbReference type="EMBL" id="GAA0337179.1"/>
    </source>
</evidence>
<evidence type="ECO:0000313" key="2">
    <source>
        <dbReference type="Proteomes" id="UP001501822"/>
    </source>
</evidence>
<organism evidence="1 2">
    <name type="scientific">Actinoallomurus spadix</name>
    <dbReference type="NCBI Taxonomy" id="79912"/>
    <lineage>
        <taxon>Bacteria</taxon>
        <taxon>Bacillati</taxon>
        <taxon>Actinomycetota</taxon>
        <taxon>Actinomycetes</taxon>
        <taxon>Streptosporangiales</taxon>
        <taxon>Thermomonosporaceae</taxon>
        <taxon>Actinoallomurus</taxon>
    </lineage>
</organism>
<protein>
    <recommendedName>
        <fullName evidence="3">Secreted protein</fullName>
    </recommendedName>
</protein>